<keyword evidence="3" id="KW-0677">Repeat</keyword>
<keyword evidence="4 7" id="KW-0863">Zinc-finger</keyword>
<feature type="domain" description="C2H2-type" evidence="9">
    <location>
        <begin position="107"/>
        <end position="135"/>
    </location>
</feature>
<evidence type="ECO:0000256" key="6">
    <source>
        <dbReference type="ARBA" id="ARBA00023242"/>
    </source>
</evidence>
<evidence type="ECO:0000313" key="10">
    <source>
        <dbReference type="Proteomes" id="UP000694941"/>
    </source>
</evidence>
<feature type="region of interest" description="Disordered" evidence="8">
    <location>
        <begin position="311"/>
        <end position="359"/>
    </location>
</feature>
<feature type="domain" description="C2H2-type" evidence="9">
    <location>
        <begin position="136"/>
        <end position="163"/>
    </location>
</feature>
<sequence>MRKSLNGLETIFPTSDHESGTSTVPLYEGAQVVGDINKPESHLRLKTLNHIQHSMRLTDQLSTTSRTNPEDADYHEKEYKCDQCPKIFHWKSNLIRHQGAHDDSRNYMCENCNKVFTDPSNLQRHIRSQHIGARSHACPDCGKTFATSSGLKQHMHIHSSVKPFRCEVCLKAYTQFSNLCRHKRMHANCRMQVKCHRCGQRFSTASSLSKHKRFCEGNSLQNGSSVIPEQPNYLQNTEMSNSSNLTPTSLPFYPKPWFPNYPSPVMGYPMFPMASISPFHSLLSSNQLSTALNTFHLNQLRAYNSISGGEPVLSQHGSSSEGKYSKMSEDQKSDKEDLLMSQNEDDEEEEFENLSDEKKSSWRSYPKIQEIRESIAFHKGSQEANHLNIPSQFHFSESNKLALEEHASEPCNLPYDLSKSSVPKEESGKKEDIKAIDEPLDLRVISKKDILDGSKNNTGESENEVIDSKKETQHIEPKKKFQNILLTNGSTSPNTRIQVKATSPSHQLKPAATAISQFSGLLGGPSVGIPYRGPFFNPGYTNGTFNPFSYIPSYFTPGKRILEEMNPLLSRKQKERYSCKFCGKVFPRSANLTRHLRTHTGEQPYKCQYCERSFSISSNLQRHVRNIHNKEKPFKCTLCDRSFGQQTNLDRHLKKHESMLFDDCFKELEEDEEMVEVEDSQTITCTPVNTVKLRRQDEGGDPSESPCSINSEEEDEELHTYNDLHENQSTPVIGMPSPQYDIKLKSGPSSIETVSQSETTPVSSSFLPNISWSVVTKGTNGVQKHFTNQDVEFTTKTHKEVPYTMTGKNCMVMV</sequence>
<feature type="domain" description="C2H2-type" evidence="9">
    <location>
        <begin position="634"/>
        <end position="656"/>
    </location>
</feature>
<dbReference type="RefSeq" id="XP_013775701.2">
    <property type="nucleotide sequence ID" value="XM_013920247.2"/>
</dbReference>
<dbReference type="PROSITE" id="PS00028">
    <property type="entry name" value="ZINC_FINGER_C2H2_1"/>
    <property type="match status" value="7"/>
</dbReference>
<name>A0ABM1B6C0_LIMPO</name>
<dbReference type="PANTHER" id="PTHR24376">
    <property type="entry name" value="ZINC FINGER PROTEIN"/>
    <property type="match status" value="1"/>
</dbReference>
<reference evidence="11" key="1">
    <citation type="submission" date="2025-08" db="UniProtKB">
        <authorList>
            <consortium name="RefSeq"/>
        </authorList>
    </citation>
    <scope>IDENTIFICATION</scope>
    <source>
        <tissue evidence="11">Muscle</tissue>
    </source>
</reference>
<dbReference type="Gene3D" id="3.30.160.60">
    <property type="entry name" value="Classic Zinc Finger"/>
    <property type="match status" value="7"/>
</dbReference>
<feature type="compositionally biased region" description="Basic and acidic residues" evidence="8">
    <location>
        <begin position="323"/>
        <end position="338"/>
    </location>
</feature>
<gene>
    <name evidence="11" type="primary">LOC106460529</name>
</gene>
<dbReference type="SUPFAM" id="SSF57667">
    <property type="entry name" value="beta-beta-alpha zinc fingers"/>
    <property type="match status" value="4"/>
</dbReference>
<dbReference type="InterPro" id="IPR036236">
    <property type="entry name" value="Znf_C2H2_sf"/>
</dbReference>
<dbReference type="Pfam" id="PF00096">
    <property type="entry name" value="zf-C2H2"/>
    <property type="match status" value="7"/>
</dbReference>
<feature type="domain" description="C2H2-type" evidence="9">
    <location>
        <begin position="577"/>
        <end position="604"/>
    </location>
</feature>
<comment type="subcellular location">
    <subcellularLocation>
        <location evidence="1">Nucleus</location>
    </subcellularLocation>
</comment>
<dbReference type="PROSITE" id="PS50157">
    <property type="entry name" value="ZINC_FINGER_C2H2_2"/>
    <property type="match status" value="8"/>
</dbReference>
<dbReference type="GeneID" id="106460529"/>
<evidence type="ECO:0000259" key="9">
    <source>
        <dbReference type="PROSITE" id="PS50157"/>
    </source>
</evidence>
<dbReference type="PANTHER" id="PTHR24376:SF245">
    <property type="entry name" value="ZINC FINGER PROTEIN 11"/>
    <property type="match status" value="1"/>
</dbReference>
<feature type="region of interest" description="Disordered" evidence="8">
    <location>
        <begin position="693"/>
        <end position="716"/>
    </location>
</feature>
<feature type="domain" description="C2H2-type" evidence="9">
    <location>
        <begin position="79"/>
        <end position="106"/>
    </location>
</feature>
<evidence type="ECO:0000256" key="4">
    <source>
        <dbReference type="ARBA" id="ARBA00022771"/>
    </source>
</evidence>
<keyword evidence="2" id="KW-0479">Metal-binding</keyword>
<organism evidence="10 11">
    <name type="scientific">Limulus polyphemus</name>
    <name type="common">Atlantic horseshoe crab</name>
    <dbReference type="NCBI Taxonomy" id="6850"/>
    <lineage>
        <taxon>Eukaryota</taxon>
        <taxon>Metazoa</taxon>
        <taxon>Ecdysozoa</taxon>
        <taxon>Arthropoda</taxon>
        <taxon>Chelicerata</taxon>
        <taxon>Merostomata</taxon>
        <taxon>Xiphosura</taxon>
        <taxon>Limulidae</taxon>
        <taxon>Limulus</taxon>
    </lineage>
</organism>
<evidence type="ECO:0000256" key="8">
    <source>
        <dbReference type="SAM" id="MobiDB-lite"/>
    </source>
</evidence>
<feature type="domain" description="C2H2-type" evidence="9">
    <location>
        <begin position="193"/>
        <end position="220"/>
    </location>
</feature>
<evidence type="ECO:0000313" key="11">
    <source>
        <dbReference type="RefSeq" id="XP_013775701.2"/>
    </source>
</evidence>
<accession>A0ABM1B6C0</accession>
<feature type="region of interest" description="Disordered" evidence="8">
    <location>
        <begin position="453"/>
        <end position="473"/>
    </location>
</feature>
<evidence type="ECO:0000256" key="7">
    <source>
        <dbReference type="PROSITE-ProRule" id="PRU00042"/>
    </source>
</evidence>
<dbReference type="InterPro" id="IPR013087">
    <property type="entry name" value="Znf_C2H2_type"/>
</dbReference>
<evidence type="ECO:0000256" key="5">
    <source>
        <dbReference type="ARBA" id="ARBA00022833"/>
    </source>
</evidence>
<evidence type="ECO:0000256" key="3">
    <source>
        <dbReference type="ARBA" id="ARBA00022737"/>
    </source>
</evidence>
<keyword evidence="5" id="KW-0862">Zinc</keyword>
<proteinExistence type="predicted"/>
<keyword evidence="10" id="KW-1185">Reference proteome</keyword>
<keyword evidence="6" id="KW-0539">Nucleus</keyword>
<feature type="domain" description="C2H2-type" evidence="9">
    <location>
        <begin position="164"/>
        <end position="191"/>
    </location>
</feature>
<feature type="region of interest" description="Disordered" evidence="8">
    <location>
        <begin position="1"/>
        <end position="22"/>
    </location>
</feature>
<dbReference type="SMART" id="SM00355">
    <property type="entry name" value="ZnF_C2H2"/>
    <property type="match status" value="8"/>
</dbReference>
<evidence type="ECO:0000256" key="2">
    <source>
        <dbReference type="ARBA" id="ARBA00022723"/>
    </source>
</evidence>
<feature type="compositionally biased region" description="Acidic residues" evidence="8">
    <location>
        <begin position="343"/>
        <end position="354"/>
    </location>
</feature>
<evidence type="ECO:0000256" key="1">
    <source>
        <dbReference type="ARBA" id="ARBA00004123"/>
    </source>
</evidence>
<feature type="domain" description="C2H2-type" evidence="9">
    <location>
        <begin position="605"/>
        <end position="633"/>
    </location>
</feature>
<protein>
    <submittedName>
        <fullName evidence="11">MDS1 and EVI1 complex locus protein EVI1-B-like</fullName>
    </submittedName>
</protein>
<dbReference type="Proteomes" id="UP000694941">
    <property type="component" value="Unplaced"/>
</dbReference>